<reference evidence="3" key="1">
    <citation type="journal article" date="2019" name="Int. J. Syst. Evol. Microbiol.">
        <title>The Global Catalogue of Microorganisms (GCM) 10K type strain sequencing project: providing services to taxonomists for standard genome sequencing and annotation.</title>
        <authorList>
            <consortium name="The Broad Institute Genomics Platform"/>
            <consortium name="The Broad Institute Genome Sequencing Center for Infectious Disease"/>
            <person name="Wu L."/>
            <person name="Ma J."/>
        </authorList>
    </citation>
    <scope>NUCLEOTIDE SEQUENCE [LARGE SCALE GENOMIC DNA]</scope>
    <source>
        <strain evidence="3">JCM 16703</strain>
    </source>
</reference>
<evidence type="ECO:0000313" key="3">
    <source>
        <dbReference type="Proteomes" id="UP001501495"/>
    </source>
</evidence>
<dbReference type="EMBL" id="BAAAZH010000020">
    <property type="protein sequence ID" value="GAA4122453.1"/>
    <property type="molecule type" value="Genomic_DNA"/>
</dbReference>
<sequence>MAATPRFPEFVEAVRRRPVRLVSPTSTAVELTDPGPASAHALPQPAPYAAVEATLGPPGVDRADVVLRLRSADVVIEAVHDGATAWLRLTHGDLVTEHRSRRSARSPQATRIALTLTGTHATVLTADGAGEKGEDGEDWTARARVDLARDPVVADTRDEAWLAGLVVEHDGPVTSLRAGGFGQLGLRDLRLVTHEDGTPVRPEDGSEDGPEEGGVLLSATSAGPGFFDTAHTSLWHLATDTLELTHRADLFFRRPDRRGAFGDHATHVVLDRPARRWLVATSTWGDFDEARPGARVDAVLADVPAWTPLTRGRHLLTTRPLAIPAPAGSVGVWDPHLVRQGEGWLVGFVSARRWFVFGPGVAEGPDLDRLRLRAADTGRRATEGTTLHQDAAGHRWVLVSDGPDSRRGRRRYAVLDLDLVERGTLTAPYPTNIPWPTLVPGDDGEPELLVTFDGTRRGGRVVGYGSHGDVVIARRR</sequence>
<dbReference type="RefSeq" id="WP_344734099.1">
    <property type="nucleotide sequence ID" value="NZ_BAAAZH010000020.1"/>
</dbReference>
<gene>
    <name evidence="2" type="ORF">GCM10022215_28320</name>
</gene>
<name>A0ABP7XMX4_9ACTN</name>
<evidence type="ECO:0000313" key="2">
    <source>
        <dbReference type="EMBL" id="GAA4122453.1"/>
    </source>
</evidence>
<keyword evidence="3" id="KW-1185">Reference proteome</keyword>
<dbReference type="Proteomes" id="UP001501495">
    <property type="component" value="Unassembled WGS sequence"/>
</dbReference>
<evidence type="ECO:0000256" key="1">
    <source>
        <dbReference type="SAM" id="MobiDB-lite"/>
    </source>
</evidence>
<comment type="caution">
    <text evidence="2">The sequence shown here is derived from an EMBL/GenBank/DDBJ whole genome shotgun (WGS) entry which is preliminary data.</text>
</comment>
<proteinExistence type="predicted"/>
<protein>
    <submittedName>
        <fullName evidence="2">Uncharacterized protein</fullName>
    </submittedName>
</protein>
<organism evidence="2 3">
    <name type="scientific">Nocardioides fonticola</name>
    <dbReference type="NCBI Taxonomy" id="450363"/>
    <lineage>
        <taxon>Bacteria</taxon>
        <taxon>Bacillati</taxon>
        <taxon>Actinomycetota</taxon>
        <taxon>Actinomycetes</taxon>
        <taxon>Propionibacteriales</taxon>
        <taxon>Nocardioidaceae</taxon>
        <taxon>Nocardioides</taxon>
    </lineage>
</organism>
<feature type="region of interest" description="Disordered" evidence="1">
    <location>
        <begin position="194"/>
        <end position="213"/>
    </location>
</feature>
<accession>A0ABP7XMX4</accession>
<feature type="compositionally biased region" description="Basic and acidic residues" evidence="1">
    <location>
        <begin position="194"/>
        <end position="204"/>
    </location>
</feature>